<dbReference type="InterPro" id="IPR015421">
    <property type="entry name" value="PyrdxlP-dep_Trfase_major"/>
</dbReference>
<dbReference type="InterPro" id="IPR051446">
    <property type="entry name" value="HTH_trans_reg/aminotransferase"/>
</dbReference>
<evidence type="ECO:0000256" key="6">
    <source>
        <dbReference type="SAM" id="MobiDB-lite"/>
    </source>
</evidence>
<dbReference type="GO" id="GO:0003677">
    <property type="term" value="F:DNA binding"/>
    <property type="evidence" value="ECO:0007669"/>
    <property type="project" value="UniProtKB-KW"/>
</dbReference>
<keyword evidence="3" id="KW-0805">Transcription regulation</keyword>
<dbReference type="PANTHER" id="PTHR46577">
    <property type="entry name" value="HTH-TYPE TRANSCRIPTIONAL REGULATORY PROTEIN GABR"/>
    <property type="match status" value="1"/>
</dbReference>
<dbReference type="Gene3D" id="1.10.10.10">
    <property type="entry name" value="Winged helix-like DNA-binding domain superfamily/Winged helix DNA-binding domain"/>
    <property type="match status" value="1"/>
</dbReference>
<keyword evidence="9" id="KW-1185">Reference proteome</keyword>
<dbReference type="PROSITE" id="PS50949">
    <property type="entry name" value="HTH_GNTR"/>
    <property type="match status" value="1"/>
</dbReference>
<dbReference type="GO" id="GO:0003700">
    <property type="term" value="F:DNA-binding transcription factor activity"/>
    <property type="evidence" value="ECO:0007669"/>
    <property type="project" value="InterPro"/>
</dbReference>
<dbReference type="InterPro" id="IPR004839">
    <property type="entry name" value="Aminotransferase_I/II_large"/>
</dbReference>
<dbReference type="EMBL" id="JZEX01000081">
    <property type="protein sequence ID" value="KKB12396.1"/>
    <property type="molecule type" value="Genomic_DNA"/>
</dbReference>
<organism evidence="8 9">
    <name type="scientific">Devosia geojensis</name>
    <dbReference type="NCBI Taxonomy" id="443610"/>
    <lineage>
        <taxon>Bacteria</taxon>
        <taxon>Pseudomonadati</taxon>
        <taxon>Pseudomonadota</taxon>
        <taxon>Alphaproteobacteria</taxon>
        <taxon>Hyphomicrobiales</taxon>
        <taxon>Devosiaceae</taxon>
        <taxon>Devosia</taxon>
    </lineage>
</organism>
<dbReference type="InterPro" id="IPR036388">
    <property type="entry name" value="WH-like_DNA-bd_sf"/>
</dbReference>
<evidence type="ECO:0000256" key="5">
    <source>
        <dbReference type="ARBA" id="ARBA00023163"/>
    </source>
</evidence>
<dbReference type="Proteomes" id="UP000033632">
    <property type="component" value="Unassembled WGS sequence"/>
</dbReference>
<dbReference type="SMART" id="SM00345">
    <property type="entry name" value="HTH_GNTR"/>
    <property type="match status" value="1"/>
</dbReference>
<dbReference type="GO" id="GO:0030170">
    <property type="term" value="F:pyridoxal phosphate binding"/>
    <property type="evidence" value="ECO:0007669"/>
    <property type="project" value="InterPro"/>
</dbReference>
<evidence type="ECO:0000256" key="2">
    <source>
        <dbReference type="ARBA" id="ARBA00022898"/>
    </source>
</evidence>
<comment type="caution">
    <text evidence="8">The sequence shown here is derived from an EMBL/GenBank/DDBJ whole genome shotgun (WGS) entry which is preliminary data.</text>
</comment>
<feature type="domain" description="HTH gntR-type" evidence="7">
    <location>
        <begin position="3"/>
        <end position="71"/>
    </location>
</feature>
<dbReference type="SUPFAM" id="SSF53383">
    <property type="entry name" value="PLP-dependent transferases"/>
    <property type="match status" value="1"/>
</dbReference>
<protein>
    <recommendedName>
        <fullName evidence="7">HTH gntR-type domain-containing protein</fullName>
    </recommendedName>
</protein>
<name>A0A0F5FU44_9HYPH</name>
<dbReference type="PANTHER" id="PTHR46577:SF2">
    <property type="entry name" value="TRANSCRIPTIONAL REGULATORY PROTEIN"/>
    <property type="match status" value="1"/>
</dbReference>
<evidence type="ECO:0000256" key="4">
    <source>
        <dbReference type="ARBA" id="ARBA00023125"/>
    </source>
</evidence>
<accession>A0A0F5FU44</accession>
<dbReference type="InterPro" id="IPR000524">
    <property type="entry name" value="Tscrpt_reg_HTH_GntR"/>
</dbReference>
<feature type="region of interest" description="Disordered" evidence="6">
    <location>
        <begin position="73"/>
        <end position="95"/>
    </location>
</feature>
<evidence type="ECO:0000313" key="9">
    <source>
        <dbReference type="Proteomes" id="UP000033632"/>
    </source>
</evidence>
<dbReference type="SUPFAM" id="SSF46785">
    <property type="entry name" value="Winged helix' DNA-binding domain"/>
    <property type="match status" value="1"/>
</dbReference>
<reference evidence="8 9" key="1">
    <citation type="submission" date="2015-03" db="EMBL/GenBank/DDBJ databases">
        <authorList>
            <person name="Hassan Y.I."/>
            <person name="Lepp D."/>
            <person name="Li X.-Z."/>
            <person name="Zhou T."/>
        </authorList>
    </citation>
    <scope>NUCLEOTIDE SEQUENCE [LARGE SCALE GENOMIC DNA]</scope>
    <source>
        <strain evidence="8 9">BD-c194</strain>
    </source>
</reference>
<evidence type="ECO:0000259" key="7">
    <source>
        <dbReference type="PROSITE" id="PS50949"/>
    </source>
</evidence>
<keyword evidence="2" id="KW-0663">Pyridoxal phosphate</keyword>
<evidence type="ECO:0000256" key="1">
    <source>
        <dbReference type="ARBA" id="ARBA00005384"/>
    </source>
</evidence>
<dbReference type="Pfam" id="PF00155">
    <property type="entry name" value="Aminotran_1_2"/>
    <property type="match status" value="1"/>
</dbReference>
<dbReference type="InterPro" id="IPR015424">
    <property type="entry name" value="PyrdxlP-dep_Trfase"/>
</dbReference>
<dbReference type="AlphaFoldDB" id="A0A0F5FU44"/>
<keyword evidence="5" id="KW-0804">Transcription</keyword>
<sequence>MLATRHEAIAAAIDEAIADGALPAGTRLPTVRALSRELNVSASTVVAAYNALRVKGQINGEVGRGTYVTGRGANGAESDAGSPARSGWGISPPHHRPPWRRRNVLASANRLLAAYPDALDCTRGKPDTSLILTDIVRAATKAAASEVVADDLQYSGPAPIPALRAAVASRLARDGIAVEEMVVGNSAQQLMVMALSIAGRLMPDRQRIVAVEEPGYQTVFDAFEYLGFRLVGMALDEHGVLPHSLERALEAGAIAALFTPRALNPCGVSWTVERKLALAEVLQRHQHVLAIEDDQFADLALTRPGSLLDTAVGDRTVYIRTFAKSIAPDMRVALGIARPRLANALGEAKSLLDGWTSHHSQRVLAGALVDDRLDDALHVARESYRIRRDTIVATMRSELVASGAQVSGSDGLNVWISLPYGVAATEVVERAATLGVLLISGEPFYIRPGHNNALRMSVSGISNEQAARAAQLTAEAIRLSNGPSSYAIPV</sequence>
<dbReference type="Gene3D" id="3.40.640.10">
    <property type="entry name" value="Type I PLP-dependent aspartate aminotransferase-like (Major domain)"/>
    <property type="match status" value="1"/>
</dbReference>
<dbReference type="CDD" id="cd00609">
    <property type="entry name" value="AAT_like"/>
    <property type="match status" value="1"/>
</dbReference>
<dbReference type="InterPro" id="IPR036390">
    <property type="entry name" value="WH_DNA-bd_sf"/>
</dbReference>
<dbReference type="STRING" id="443610.VE25_07545"/>
<gene>
    <name evidence="8" type="ORF">VE25_07545</name>
</gene>
<comment type="similarity">
    <text evidence="1">In the C-terminal section; belongs to the class-I pyridoxal-phosphate-dependent aminotransferase family.</text>
</comment>
<dbReference type="PATRIC" id="fig|443610.3.peg.4078"/>
<evidence type="ECO:0000313" key="8">
    <source>
        <dbReference type="EMBL" id="KKB12396.1"/>
    </source>
</evidence>
<keyword evidence="4" id="KW-0238">DNA-binding</keyword>
<evidence type="ECO:0000256" key="3">
    <source>
        <dbReference type="ARBA" id="ARBA00023015"/>
    </source>
</evidence>
<proteinExistence type="inferred from homology"/>
<dbReference type="Pfam" id="PF00392">
    <property type="entry name" value="GntR"/>
    <property type="match status" value="1"/>
</dbReference>